<dbReference type="AlphaFoldDB" id="A0A382HGE0"/>
<evidence type="ECO:0000256" key="2">
    <source>
        <dbReference type="ARBA" id="ARBA00022695"/>
    </source>
</evidence>
<evidence type="ECO:0000256" key="1">
    <source>
        <dbReference type="ARBA" id="ARBA00022679"/>
    </source>
</evidence>
<proteinExistence type="predicted"/>
<dbReference type="EMBL" id="UINC01061066">
    <property type="protein sequence ID" value="SVB86242.1"/>
    <property type="molecule type" value="Genomic_DNA"/>
</dbReference>
<evidence type="ECO:0008006" key="4">
    <source>
        <dbReference type="Google" id="ProtNLM"/>
    </source>
</evidence>
<dbReference type="GO" id="GO:0016779">
    <property type="term" value="F:nucleotidyltransferase activity"/>
    <property type="evidence" value="ECO:0007669"/>
    <property type="project" value="UniProtKB-KW"/>
</dbReference>
<reference evidence="3" key="1">
    <citation type="submission" date="2018-05" db="EMBL/GenBank/DDBJ databases">
        <authorList>
            <person name="Lanie J.A."/>
            <person name="Ng W.-L."/>
            <person name="Kazmierczak K.M."/>
            <person name="Andrzejewski T.M."/>
            <person name="Davidsen T.M."/>
            <person name="Wayne K.J."/>
            <person name="Tettelin H."/>
            <person name="Glass J.I."/>
            <person name="Rusch D."/>
            <person name="Podicherti R."/>
            <person name="Tsui H.-C.T."/>
            <person name="Winkler M.E."/>
        </authorList>
    </citation>
    <scope>NUCLEOTIDE SEQUENCE</scope>
</reference>
<evidence type="ECO:0000313" key="3">
    <source>
        <dbReference type="EMBL" id="SVB86242.1"/>
    </source>
</evidence>
<gene>
    <name evidence="3" type="ORF">METZ01_LOCUS239096</name>
</gene>
<accession>A0A382HGE0</accession>
<organism evidence="3">
    <name type="scientific">marine metagenome</name>
    <dbReference type="NCBI Taxonomy" id="408172"/>
    <lineage>
        <taxon>unclassified sequences</taxon>
        <taxon>metagenomes</taxon>
        <taxon>ecological metagenomes</taxon>
    </lineage>
</organism>
<dbReference type="PANTHER" id="PTHR43584:SF8">
    <property type="entry name" value="N-ACETYLMURAMATE ALPHA-1-PHOSPHATE URIDYLYLTRANSFERASE"/>
    <property type="match status" value="1"/>
</dbReference>
<keyword evidence="1" id="KW-0808">Transferase</keyword>
<dbReference type="Gene3D" id="3.90.550.10">
    <property type="entry name" value="Spore Coat Polysaccharide Biosynthesis Protein SpsA, Chain A"/>
    <property type="match status" value="1"/>
</dbReference>
<dbReference type="InterPro" id="IPR050065">
    <property type="entry name" value="GlmU-like"/>
</dbReference>
<dbReference type="PANTHER" id="PTHR43584">
    <property type="entry name" value="NUCLEOTIDYL TRANSFERASE"/>
    <property type="match status" value="1"/>
</dbReference>
<protein>
    <recommendedName>
        <fullName evidence="4">MobA-like NTP transferase domain-containing protein</fullName>
    </recommendedName>
</protein>
<name>A0A382HGE0_9ZZZZ</name>
<keyword evidence="2" id="KW-0548">Nucleotidyltransferase</keyword>
<dbReference type="CDD" id="cd02523">
    <property type="entry name" value="PC_cytidylyltransferase"/>
    <property type="match status" value="1"/>
</dbReference>
<dbReference type="SUPFAM" id="SSF53448">
    <property type="entry name" value="Nucleotide-diphospho-sugar transferases"/>
    <property type="match status" value="1"/>
</dbReference>
<sequence length="229" mass="26620">MLDWQIETFHKLGIFDITVITGYKSEFISSLEIKKIVNKRFESTNMVETLFCAQSELKDSTIVSYGDIIFEEKIVKKLVDSEHDISVVVDEKWHNLWKLRFNNPLNDAESMKINDDSCITNIGQSVSKIDEIQGQFIGLMKFQNKGINDLKVFYKKAKDLSKNNVNPLNPHLNFQNSYMTDLLNYLIKVGCKLKAIKIQNGWLELDSFSDYELYENLHNKKALKNLFSF</sequence>
<dbReference type="InterPro" id="IPR029044">
    <property type="entry name" value="Nucleotide-diphossugar_trans"/>
</dbReference>